<feature type="domain" description="F-box" evidence="3">
    <location>
        <begin position="473"/>
        <end position="513"/>
    </location>
</feature>
<dbReference type="InterPro" id="IPR045464">
    <property type="entry name" value="Hrt3/FBXO9_C"/>
</dbReference>
<feature type="region of interest" description="Disordered" evidence="2">
    <location>
        <begin position="240"/>
        <end position="311"/>
    </location>
</feature>
<dbReference type="PANTHER" id="PTHR12874">
    <property type="entry name" value="F-BOX ONLY PROTEIN 48-RELATED"/>
    <property type="match status" value="1"/>
</dbReference>
<evidence type="ECO:0000259" key="3">
    <source>
        <dbReference type="PROSITE" id="PS50181"/>
    </source>
</evidence>
<evidence type="ECO:0000256" key="2">
    <source>
        <dbReference type="SAM" id="MobiDB-lite"/>
    </source>
</evidence>
<gene>
    <name evidence="4" type="ORF">QTG54_011958</name>
</gene>
<dbReference type="EMBL" id="JATAAI010000026">
    <property type="protein sequence ID" value="KAK1737091.1"/>
    <property type="molecule type" value="Genomic_DNA"/>
</dbReference>
<evidence type="ECO:0000313" key="4">
    <source>
        <dbReference type="EMBL" id="KAK1737091.1"/>
    </source>
</evidence>
<keyword evidence="5" id="KW-1185">Reference proteome</keyword>
<reference evidence="4" key="1">
    <citation type="submission" date="2023-06" db="EMBL/GenBank/DDBJ databases">
        <title>Survivors Of The Sea: Transcriptome response of Skeletonema marinoi to long-term dormancy.</title>
        <authorList>
            <person name="Pinder M.I.M."/>
            <person name="Kourtchenko O."/>
            <person name="Robertson E.K."/>
            <person name="Larsson T."/>
            <person name="Maumus F."/>
            <person name="Osuna-Cruz C.M."/>
            <person name="Vancaester E."/>
            <person name="Stenow R."/>
            <person name="Vandepoele K."/>
            <person name="Ploug H."/>
            <person name="Bruchert V."/>
            <person name="Godhe A."/>
            <person name="Topel M."/>
        </authorList>
    </citation>
    <scope>NUCLEOTIDE SEQUENCE</scope>
    <source>
        <strain evidence="4">R05AC</strain>
    </source>
</reference>
<dbReference type="Pfam" id="PF19270">
    <property type="entry name" value="FBO_C"/>
    <property type="match status" value="1"/>
</dbReference>
<accession>A0AAD8Y038</accession>
<dbReference type="SUPFAM" id="SSF81383">
    <property type="entry name" value="F-box domain"/>
    <property type="match status" value="1"/>
</dbReference>
<organism evidence="4 5">
    <name type="scientific">Skeletonema marinoi</name>
    <dbReference type="NCBI Taxonomy" id="267567"/>
    <lineage>
        <taxon>Eukaryota</taxon>
        <taxon>Sar</taxon>
        <taxon>Stramenopiles</taxon>
        <taxon>Ochrophyta</taxon>
        <taxon>Bacillariophyta</taxon>
        <taxon>Coscinodiscophyceae</taxon>
        <taxon>Thalassiosirophycidae</taxon>
        <taxon>Thalassiosirales</taxon>
        <taxon>Skeletonemataceae</taxon>
        <taxon>Skeletonema</taxon>
        <taxon>Skeletonema marinoi-dohrnii complex</taxon>
    </lineage>
</organism>
<dbReference type="GO" id="GO:0005737">
    <property type="term" value="C:cytoplasm"/>
    <property type="evidence" value="ECO:0007669"/>
    <property type="project" value="TreeGrafter"/>
</dbReference>
<dbReference type="Pfam" id="PF12937">
    <property type="entry name" value="F-box-like"/>
    <property type="match status" value="1"/>
</dbReference>
<feature type="compositionally biased region" description="Polar residues" evidence="2">
    <location>
        <begin position="292"/>
        <end position="303"/>
    </location>
</feature>
<feature type="region of interest" description="Disordered" evidence="2">
    <location>
        <begin position="387"/>
        <end position="448"/>
    </location>
</feature>
<feature type="compositionally biased region" description="Acidic residues" evidence="2">
    <location>
        <begin position="262"/>
        <end position="271"/>
    </location>
</feature>
<keyword evidence="1" id="KW-0833">Ubl conjugation pathway</keyword>
<dbReference type="GO" id="GO:0031146">
    <property type="term" value="P:SCF-dependent proteasomal ubiquitin-dependent protein catabolic process"/>
    <property type="evidence" value="ECO:0007669"/>
    <property type="project" value="TreeGrafter"/>
</dbReference>
<dbReference type="GO" id="GO:0019005">
    <property type="term" value="C:SCF ubiquitin ligase complex"/>
    <property type="evidence" value="ECO:0007669"/>
    <property type="project" value="TreeGrafter"/>
</dbReference>
<dbReference type="PANTHER" id="PTHR12874:SF9">
    <property type="entry name" value="F-BOX ONLY PROTEIN 48"/>
    <property type="match status" value="1"/>
</dbReference>
<proteinExistence type="predicted"/>
<dbReference type="InterPro" id="IPR036047">
    <property type="entry name" value="F-box-like_dom_sf"/>
</dbReference>
<dbReference type="Gene3D" id="1.20.1280.50">
    <property type="match status" value="1"/>
</dbReference>
<protein>
    <submittedName>
        <fullName evidence="4">F-box only protein</fullName>
    </submittedName>
</protein>
<dbReference type="AlphaFoldDB" id="A0AAD8Y038"/>
<sequence>MVTESVSLLSSLVGIDAFAVNQQSTRTASCLSMAQDAVDTKITTLTDATNWRLRLLLNGVTTTQGRKIDGQLFVLNGNFIEEEGYEPPQGLFTSLTSSNKSEDGSDEVLSLEISSSRWKLSEDPDDPKDGLWIWGLFKEPLYPFMLLQMETKELELSSAEGEEKDSIPALKLYAQINHIRDQETGNVDLKTADVNIRLLEQIQLPGATVDLYENEKVGQVSFQPLNTNLTQHSTMVSRERDEALPVIPENSESKLRSASLLIDDDEEDADDQEQRLYEADNIQADEEEPKTGDNNETTLTTSHTSDEDGNRFYVQSATGGQWELTWPIWHLLPRNERREIATQYGMKTIGDFEEYMSLTRAVDESEGIIGTARSGVIVSSAADMRDRTDAAGDVSNNDASNQVSDNQQSDWQSPFVAEGDHDDDDDDSSVSSSEGIEQPDSAKKIQSSTGFENVDLESNYLEIIERGGLPCTLPDEILRKCFAFLPIDDHANLALVSPHWSKFTRCEELYKSLCQRIYLNQSKRKVLHVHKFGNSYRRMLELRPRIRVGGGLYVLQYKEVKKIQRDMWTDIPVGAVLESIYYRYLYFFEDGRVMYALTHAHPMEMIPRFHNMILRGYGSKDKWGVWGKYQIKKDIVRVWATQQWHDVCFQMRVLPSNKVLNYDNGDRGVCTSMQLDKHMSSASGNFEEDNRYDLVTYEVPPHLYFRFLRDRRL</sequence>
<evidence type="ECO:0000256" key="1">
    <source>
        <dbReference type="ARBA" id="ARBA00022786"/>
    </source>
</evidence>
<dbReference type="PROSITE" id="PS50181">
    <property type="entry name" value="FBOX"/>
    <property type="match status" value="1"/>
</dbReference>
<dbReference type="CDD" id="cd09917">
    <property type="entry name" value="F-box_SF"/>
    <property type="match status" value="1"/>
</dbReference>
<feature type="compositionally biased region" description="Polar residues" evidence="2">
    <location>
        <begin position="394"/>
        <end position="412"/>
    </location>
</feature>
<evidence type="ECO:0000313" key="5">
    <source>
        <dbReference type="Proteomes" id="UP001224775"/>
    </source>
</evidence>
<dbReference type="InterPro" id="IPR001810">
    <property type="entry name" value="F-box_dom"/>
</dbReference>
<dbReference type="Proteomes" id="UP001224775">
    <property type="component" value="Unassembled WGS sequence"/>
</dbReference>
<comment type="caution">
    <text evidence="4">The sequence shown here is derived from an EMBL/GenBank/DDBJ whole genome shotgun (WGS) entry which is preliminary data.</text>
</comment>
<name>A0AAD8Y038_9STRA</name>